<gene>
    <name evidence="1" type="ORF">H9639_07160</name>
</gene>
<name>A0ABR8URR5_9MICC</name>
<dbReference type="EMBL" id="JACSQD010000002">
    <property type="protein sequence ID" value="MBD7995072.1"/>
    <property type="molecule type" value="Genomic_DNA"/>
</dbReference>
<dbReference type="RefSeq" id="WP_191807391.1">
    <property type="nucleotide sequence ID" value="NZ_JACSQD010000002.1"/>
</dbReference>
<proteinExistence type="predicted"/>
<organism evidence="1 2">
    <name type="scientific">Arthrobacter gallicola</name>
    <dbReference type="NCBI Taxonomy" id="2762225"/>
    <lineage>
        <taxon>Bacteria</taxon>
        <taxon>Bacillati</taxon>
        <taxon>Actinomycetota</taxon>
        <taxon>Actinomycetes</taxon>
        <taxon>Micrococcales</taxon>
        <taxon>Micrococcaceae</taxon>
        <taxon>Arthrobacter</taxon>
    </lineage>
</organism>
<accession>A0ABR8URR5</accession>
<comment type="caution">
    <text evidence="1">The sequence shown here is derived from an EMBL/GenBank/DDBJ whole genome shotgun (WGS) entry which is preliminary data.</text>
</comment>
<evidence type="ECO:0000313" key="1">
    <source>
        <dbReference type="EMBL" id="MBD7995072.1"/>
    </source>
</evidence>
<dbReference type="Proteomes" id="UP000609874">
    <property type="component" value="Unassembled WGS sequence"/>
</dbReference>
<evidence type="ECO:0000313" key="2">
    <source>
        <dbReference type="Proteomes" id="UP000609874"/>
    </source>
</evidence>
<keyword evidence="2" id="KW-1185">Reference proteome</keyword>
<sequence length="71" mass="7942">MAGKESLTARFMRTTGKARLIFGPAQSSSLNHAMTEENKRLLEAQQAEEKAKWETVTRADGSSYILPRKTD</sequence>
<reference evidence="1 2" key="1">
    <citation type="submission" date="2020-08" db="EMBL/GenBank/DDBJ databases">
        <title>A Genomic Blueprint of the Chicken Gut Microbiome.</title>
        <authorList>
            <person name="Gilroy R."/>
            <person name="Ravi A."/>
            <person name="Getino M."/>
            <person name="Pursley I."/>
            <person name="Horton D.L."/>
            <person name="Alikhan N.-F."/>
            <person name="Baker D."/>
            <person name="Gharbi K."/>
            <person name="Hall N."/>
            <person name="Watson M."/>
            <person name="Adriaenssens E.M."/>
            <person name="Foster-Nyarko E."/>
            <person name="Jarju S."/>
            <person name="Secka A."/>
            <person name="Antonio M."/>
            <person name="Oren A."/>
            <person name="Chaudhuri R."/>
            <person name="La Ragione R.M."/>
            <person name="Hildebrand F."/>
            <person name="Pallen M.J."/>
        </authorList>
    </citation>
    <scope>NUCLEOTIDE SEQUENCE [LARGE SCALE GENOMIC DNA]</scope>
    <source>
        <strain evidence="1 2">Sa2CUA1</strain>
    </source>
</reference>
<protein>
    <submittedName>
        <fullName evidence="1">Uncharacterized protein</fullName>
    </submittedName>
</protein>